<accession>A0A0P6VRT0</accession>
<dbReference type="EMBL" id="LJYW01000001">
    <property type="protein sequence ID" value="KPL53311.1"/>
    <property type="molecule type" value="Genomic_DNA"/>
</dbReference>
<sequence length="366" mass="38888">MTSVTFAGVRKTYGDAVALAGLDLAIEPGEFVALLGPSGSGKTTTLNLLAGLIDADDGEIRIGGRVVNDVTPDRRDIAMVFQNYALYPHLTVFENLEFPLRARDRRVAATVVEAKVDRVAGTLGLGDLLHRYPKELSGGQQQRVALGRAMIREPKVFLLDEPLSNLDARLRIRMRRDIKALHEAIGSTIVYVTHDQAEAMTLATRIAVFAEGRLQQFASPAEIYARPANLFVAGFLGEREPVLMAGRIETGDGLAFVAPDGRLALDAAAARHLAPFAGRPVVLCIRAEALRPSRGTDGADGAVVAQVELSGPDAILYCRLDGGAEVVARADPADGFAKGDRIGLTADAARLTAFDPTTGAALRAGE</sequence>
<dbReference type="Gene3D" id="3.40.50.300">
    <property type="entry name" value="P-loop containing nucleotide triphosphate hydrolases"/>
    <property type="match status" value="1"/>
</dbReference>
<evidence type="ECO:0000313" key="8">
    <source>
        <dbReference type="Proteomes" id="UP000048984"/>
    </source>
</evidence>
<comment type="subcellular location">
    <subcellularLocation>
        <location evidence="1">Cell inner membrane</location>
        <topology evidence="1">Peripheral membrane protein</topology>
    </subcellularLocation>
</comment>
<evidence type="ECO:0000256" key="2">
    <source>
        <dbReference type="ARBA" id="ARBA00005417"/>
    </source>
</evidence>
<keyword evidence="4" id="KW-0547">Nucleotide-binding</keyword>
<dbReference type="InterPro" id="IPR027417">
    <property type="entry name" value="P-loop_NTPase"/>
</dbReference>
<comment type="caution">
    <text evidence="7">The sequence shown here is derived from an EMBL/GenBank/DDBJ whole genome shotgun (WGS) entry which is preliminary data.</text>
</comment>
<keyword evidence="3" id="KW-0813">Transport</keyword>
<dbReference type="RefSeq" id="WP_054359476.1">
    <property type="nucleotide sequence ID" value="NZ_JAPCYQ010000001.1"/>
</dbReference>
<evidence type="ECO:0000256" key="1">
    <source>
        <dbReference type="ARBA" id="ARBA00004417"/>
    </source>
</evidence>
<dbReference type="Gene3D" id="2.40.50.140">
    <property type="entry name" value="Nucleic acid-binding proteins"/>
    <property type="match status" value="1"/>
</dbReference>
<dbReference type="AlphaFoldDB" id="A0A0P6VRT0"/>
<evidence type="ECO:0000256" key="5">
    <source>
        <dbReference type="ARBA" id="ARBA00022840"/>
    </source>
</evidence>
<dbReference type="InterPro" id="IPR008995">
    <property type="entry name" value="Mo/tungstate-bd_C_term_dom"/>
</dbReference>
<dbReference type="InterPro" id="IPR003593">
    <property type="entry name" value="AAA+_ATPase"/>
</dbReference>
<dbReference type="Gene3D" id="2.40.50.100">
    <property type="match status" value="1"/>
</dbReference>
<dbReference type="InterPro" id="IPR017871">
    <property type="entry name" value="ABC_transporter-like_CS"/>
</dbReference>
<evidence type="ECO:0000256" key="4">
    <source>
        <dbReference type="ARBA" id="ARBA00022741"/>
    </source>
</evidence>
<dbReference type="SUPFAM" id="SSF50331">
    <property type="entry name" value="MOP-like"/>
    <property type="match status" value="1"/>
</dbReference>
<dbReference type="FunFam" id="3.40.50.300:FF:000042">
    <property type="entry name" value="Maltose/maltodextrin ABC transporter, ATP-binding protein"/>
    <property type="match status" value="1"/>
</dbReference>
<proteinExistence type="inferred from homology"/>
<protein>
    <submittedName>
        <fullName evidence="7">ABC transporter ATP-binding protein</fullName>
    </submittedName>
</protein>
<dbReference type="PROSITE" id="PS00211">
    <property type="entry name" value="ABC_TRANSPORTER_1"/>
    <property type="match status" value="1"/>
</dbReference>
<evidence type="ECO:0000259" key="6">
    <source>
        <dbReference type="PROSITE" id="PS50893"/>
    </source>
</evidence>
<dbReference type="GO" id="GO:0140359">
    <property type="term" value="F:ABC-type transporter activity"/>
    <property type="evidence" value="ECO:0007669"/>
    <property type="project" value="UniProtKB-ARBA"/>
</dbReference>
<dbReference type="Pfam" id="PF08402">
    <property type="entry name" value="TOBE_2"/>
    <property type="match status" value="1"/>
</dbReference>
<dbReference type="PANTHER" id="PTHR43875:SF1">
    <property type="entry name" value="OSMOPROTECTIVE COMPOUNDS UPTAKE ATP-BINDING PROTEIN GGTA"/>
    <property type="match status" value="1"/>
</dbReference>
<feature type="domain" description="ABC transporter" evidence="6">
    <location>
        <begin position="4"/>
        <end position="236"/>
    </location>
</feature>
<keyword evidence="8" id="KW-1185">Reference proteome</keyword>
<organism evidence="7 8">
    <name type="scientific">Prosthecodimorpha hirschii</name>
    <dbReference type="NCBI Taxonomy" id="665126"/>
    <lineage>
        <taxon>Bacteria</taxon>
        <taxon>Pseudomonadati</taxon>
        <taxon>Pseudomonadota</taxon>
        <taxon>Alphaproteobacteria</taxon>
        <taxon>Hyphomicrobiales</taxon>
        <taxon>Ancalomicrobiaceae</taxon>
        <taxon>Prosthecodimorpha</taxon>
    </lineage>
</organism>
<dbReference type="PROSITE" id="PS50893">
    <property type="entry name" value="ABC_TRANSPORTER_2"/>
    <property type="match status" value="1"/>
</dbReference>
<dbReference type="STRING" id="665126.ABB55_14725"/>
<dbReference type="GO" id="GO:0016887">
    <property type="term" value="F:ATP hydrolysis activity"/>
    <property type="evidence" value="ECO:0007669"/>
    <property type="project" value="InterPro"/>
</dbReference>
<dbReference type="InterPro" id="IPR012340">
    <property type="entry name" value="NA-bd_OB-fold"/>
</dbReference>
<dbReference type="InterPro" id="IPR047641">
    <property type="entry name" value="ABC_transpr_MalK/UgpC-like"/>
</dbReference>
<evidence type="ECO:0000256" key="3">
    <source>
        <dbReference type="ARBA" id="ARBA00022448"/>
    </source>
</evidence>
<dbReference type="SMART" id="SM00382">
    <property type="entry name" value="AAA"/>
    <property type="match status" value="1"/>
</dbReference>
<dbReference type="GO" id="GO:0055052">
    <property type="term" value="C:ATP-binding cassette (ABC) transporter complex, substrate-binding subunit-containing"/>
    <property type="evidence" value="ECO:0007669"/>
    <property type="project" value="TreeGrafter"/>
</dbReference>
<evidence type="ECO:0000313" key="7">
    <source>
        <dbReference type="EMBL" id="KPL53311.1"/>
    </source>
</evidence>
<gene>
    <name evidence="7" type="ORF">ABB55_14725</name>
</gene>
<comment type="similarity">
    <text evidence="2">Belongs to the ABC transporter superfamily.</text>
</comment>
<reference evidence="7 8" key="1">
    <citation type="submission" date="2015-09" db="EMBL/GenBank/DDBJ databases">
        <authorList>
            <person name="Jackson K.R."/>
            <person name="Lunt B.L."/>
            <person name="Fisher J.N.B."/>
            <person name="Gardner A.V."/>
            <person name="Bailey M.E."/>
            <person name="Deus L.M."/>
            <person name="Earl A.S."/>
            <person name="Gibby P.D."/>
            <person name="Hartmann K.A."/>
            <person name="Liu J.E."/>
            <person name="Manci A.M."/>
            <person name="Nielsen D.A."/>
            <person name="Solomon M.B."/>
            <person name="Breakwell D.P."/>
            <person name="Burnett S.H."/>
            <person name="Grose J.H."/>
        </authorList>
    </citation>
    <scope>NUCLEOTIDE SEQUENCE [LARGE SCALE GENOMIC DNA]</scope>
    <source>
        <strain evidence="7 8">16</strain>
    </source>
</reference>
<dbReference type="GO" id="GO:0005524">
    <property type="term" value="F:ATP binding"/>
    <property type="evidence" value="ECO:0007669"/>
    <property type="project" value="UniProtKB-KW"/>
</dbReference>
<dbReference type="InterPro" id="IPR003439">
    <property type="entry name" value="ABC_transporter-like_ATP-bd"/>
</dbReference>
<name>A0A0P6VRT0_9HYPH</name>
<dbReference type="Proteomes" id="UP000048984">
    <property type="component" value="Unassembled WGS sequence"/>
</dbReference>
<dbReference type="Pfam" id="PF00005">
    <property type="entry name" value="ABC_tran"/>
    <property type="match status" value="1"/>
</dbReference>
<keyword evidence="5 7" id="KW-0067">ATP-binding</keyword>
<dbReference type="SUPFAM" id="SSF52540">
    <property type="entry name" value="P-loop containing nucleoside triphosphate hydrolases"/>
    <property type="match status" value="1"/>
</dbReference>
<dbReference type="PANTHER" id="PTHR43875">
    <property type="entry name" value="MALTODEXTRIN IMPORT ATP-BINDING PROTEIN MSMX"/>
    <property type="match status" value="1"/>
</dbReference>
<reference evidence="7 8" key="2">
    <citation type="submission" date="2015-10" db="EMBL/GenBank/DDBJ databases">
        <title>Draft Genome Sequence of Prosthecomicrobium hirschii ATCC 27832.</title>
        <authorList>
            <person name="Daniel J."/>
            <person name="Givan S.A."/>
            <person name="Brun Y.V."/>
            <person name="Brown P.J."/>
        </authorList>
    </citation>
    <scope>NUCLEOTIDE SEQUENCE [LARGE SCALE GENOMIC DNA]</scope>
    <source>
        <strain evidence="7 8">16</strain>
    </source>
</reference>
<dbReference type="InterPro" id="IPR013611">
    <property type="entry name" value="Transp-assoc_OB_typ2"/>
</dbReference>